<sequence>MAILPVRGGTAARPAETWRSLVPDVAVTGSTGAVGGRVARLLSAAGVPTLLVGRDPARLPSLPGAEHGPAAEYRDTAAMTAALRGVRTLLLVSARESADRLVEHRSAVDAAAAAGVQHVVYTSFLGAAPDCVFTLGRDHWHTEQHLRASGMAWTFLRDSLYSDFLPGMAGDDGVLRGPAGDGRVSAVAQDDVAEVAVTVLRDPSVHEGASYDVTGPEALTLDEVAATITAVTGRAVRYERETVEEAYASRAVYGAPDFEVAGWVTSYEAIAAGEALARGRRRAAAARATGGLPGRAAAARLTRARPAPEPVAANSSRLLQ</sequence>
<dbReference type="PANTHER" id="PTHR47129">
    <property type="entry name" value="QUINONE OXIDOREDUCTASE 2"/>
    <property type="match status" value="1"/>
</dbReference>
<accession>A0ABQ6JHR9</accession>
<dbReference type="Gene3D" id="3.40.50.720">
    <property type="entry name" value="NAD(P)-binding Rossmann-like Domain"/>
    <property type="match status" value="1"/>
</dbReference>
<feature type="domain" description="NmrA-like" evidence="1">
    <location>
        <begin position="25"/>
        <end position="247"/>
    </location>
</feature>
<gene>
    <name evidence="2" type="ORF">GCM10025868_25420</name>
</gene>
<dbReference type="Gene3D" id="3.90.25.10">
    <property type="entry name" value="UDP-galactose 4-epimerase, domain 1"/>
    <property type="match status" value="1"/>
</dbReference>
<dbReference type="CDD" id="cd05269">
    <property type="entry name" value="TMR_SDR_a"/>
    <property type="match status" value="1"/>
</dbReference>
<dbReference type="SUPFAM" id="SSF51735">
    <property type="entry name" value="NAD(P)-binding Rossmann-fold domains"/>
    <property type="match status" value="1"/>
</dbReference>
<dbReference type="Pfam" id="PF05368">
    <property type="entry name" value="NmrA"/>
    <property type="match status" value="1"/>
</dbReference>
<dbReference type="InterPro" id="IPR052718">
    <property type="entry name" value="NmrA-type_oxidoreductase"/>
</dbReference>
<proteinExistence type="predicted"/>
<dbReference type="InterPro" id="IPR036291">
    <property type="entry name" value="NAD(P)-bd_dom_sf"/>
</dbReference>
<reference evidence="3" key="1">
    <citation type="journal article" date="2019" name="Int. J. Syst. Evol. Microbiol.">
        <title>The Global Catalogue of Microorganisms (GCM) 10K type strain sequencing project: providing services to taxonomists for standard genome sequencing and annotation.</title>
        <authorList>
            <consortium name="The Broad Institute Genomics Platform"/>
            <consortium name="The Broad Institute Genome Sequencing Center for Infectious Disease"/>
            <person name="Wu L."/>
            <person name="Ma J."/>
        </authorList>
    </citation>
    <scope>NUCLEOTIDE SEQUENCE [LARGE SCALE GENOMIC DNA]</scope>
    <source>
        <strain evidence="3">NBRC 108730</strain>
    </source>
</reference>
<comment type="caution">
    <text evidence="2">The sequence shown here is derived from an EMBL/GenBank/DDBJ whole genome shotgun (WGS) entry which is preliminary data.</text>
</comment>
<evidence type="ECO:0000313" key="2">
    <source>
        <dbReference type="EMBL" id="GMA87292.1"/>
    </source>
</evidence>
<evidence type="ECO:0000313" key="3">
    <source>
        <dbReference type="Proteomes" id="UP001157017"/>
    </source>
</evidence>
<dbReference type="Proteomes" id="UP001157017">
    <property type="component" value="Unassembled WGS sequence"/>
</dbReference>
<keyword evidence="3" id="KW-1185">Reference proteome</keyword>
<protein>
    <submittedName>
        <fullName evidence="2">NAD(P)-dependent oxidoreductase</fullName>
    </submittedName>
</protein>
<dbReference type="InterPro" id="IPR008030">
    <property type="entry name" value="NmrA-like"/>
</dbReference>
<dbReference type="EMBL" id="BSUZ01000001">
    <property type="protein sequence ID" value="GMA87292.1"/>
    <property type="molecule type" value="Genomic_DNA"/>
</dbReference>
<name>A0ABQ6JHR9_9ACTN</name>
<evidence type="ECO:0000259" key="1">
    <source>
        <dbReference type="Pfam" id="PF05368"/>
    </source>
</evidence>
<organism evidence="2 3">
    <name type="scientific">Angustibacter aerolatus</name>
    <dbReference type="NCBI Taxonomy" id="1162965"/>
    <lineage>
        <taxon>Bacteria</taxon>
        <taxon>Bacillati</taxon>
        <taxon>Actinomycetota</taxon>
        <taxon>Actinomycetes</taxon>
        <taxon>Kineosporiales</taxon>
        <taxon>Kineosporiaceae</taxon>
    </lineage>
</organism>
<dbReference type="PANTHER" id="PTHR47129:SF1">
    <property type="entry name" value="NMRA-LIKE DOMAIN-CONTAINING PROTEIN"/>
    <property type="match status" value="1"/>
</dbReference>